<evidence type="ECO:0000313" key="3">
    <source>
        <dbReference type="Proteomes" id="UP000460949"/>
    </source>
</evidence>
<accession>A0A845DZF6</accession>
<dbReference type="Gene3D" id="3.20.20.370">
    <property type="entry name" value="Glycoside hydrolase/deacetylase"/>
    <property type="match status" value="1"/>
</dbReference>
<dbReference type="InterPro" id="IPR002509">
    <property type="entry name" value="NODB_dom"/>
</dbReference>
<reference evidence="2 3" key="1">
    <citation type="submission" date="2019-11" db="EMBL/GenBank/DDBJ databases">
        <title>Genome sequences of 17 halophilic strains isolated from different environments.</title>
        <authorList>
            <person name="Furrow R.E."/>
        </authorList>
    </citation>
    <scope>NUCLEOTIDE SEQUENCE [LARGE SCALE GENOMIC DNA]</scope>
    <source>
        <strain evidence="2 3">22511_23_Filter</strain>
    </source>
</reference>
<dbReference type="GO" id="GO:0016810">
    <property type="term" value="F:hydrolase activity, acting on carbon-nitrogen (but not peptide) bonds"/>
    <property type="evidence" value="ECO:0007669"/>
    <property type="project" value="InterPro"/>
</dbReference>
<dbReference type="EMBL" id="WMET01000001">
    <property type="protein sequence ID" value="MYL18824.1"/>
    <property type="molecule type" value="Genomic_DNA"/>
</dbReference>
<dbReference type="PROSITE" id="PS51677">
    <property type="entry name" value="NODB"/>
    <property type="match status" value="1"/>
</dbReference>
<name>A0A845DZF6_9BACI</name>
<dbReference type="InterPro" id="IPR050248">
    <property type="entry name" value="Polysacc_deacetylase_ArnD"/>
</dbReference>
<dbReference type="RefSeq" id="WP_160835265.1">
    <property type="nucleotide sequence ID" value="NZ_WMET01000001.1"/>
</dbReference>
<feature type="domain" description="NodB homology" evidence="1">
    <location>
        <begin position="239"/>
        <end position="416"/>
    </location>
</feature>
<evidence type="ECO:0000313" key="2">
    <source>
        <dbReference type="EMBL" id="MYL18824.1"/>
    </source>
</evidence>
<dbReference type="InterPro" id="IPR011330">
    <property type="entry name" value="Glyco_hydro/deAcase_b/a-brl"/>
</dbReference>
<sequence>MIKKKPLIKRIKWPGWVVLLLIAGLIGTGMVKWLTPVSGKSSSAPYLYFQEETEEADTYTLSISTASMDEKEQNETVQAWTRQEKEDFLAQVDKHKEKLGNGRRAHLTIEVDAQRGRGDTYSFIFRSHTRIKDGHADSNVRVFTLNQENQLVKLTKMLDNPEAVKGIQNNIKKQLKKENAEEKALKAVINRPDDWNWTIQDKNLTAYFNPEDLGMDKGDFVQVDVALERMLSYTDSGEKVVALTFDDGPNRKVTPEVLDILKHHNAKATFFMMGEQVDKYPDLAKRVAEEGHEIGNHTDQHKDLTKIGMPAVKNEMQASRKKISDVTGQQPSVFRPPYGAVNDTVEEAARHFGSSVVLWSVDSHDWKTRDPEAVNKVIEEEVVPGSIVLLHDVHKETAEALPTLLDYLEKEGYQFVTVSELLSVQG</sequence>
<dbReference type="GO" id="GO:0005975">
    <property type="term" value="P:carbohydrate metabolic process"/>
    <property type="evidence" value="ECO:0007669"/>
    <property type="project" value="InterPro"/>
</dbReference>
<dbReference type="Proteomes" id="UP000460949">
    <property type="component" value="Unassembled WGS sequence"/>
</dbReference>
<comment type="caution">
    <text evidence="2">The sequence shown here is derived from an EMBL/GenBank/DDBJ whole genome shotgun (WGS) entry which is preliminary data.</text>
</comment>
<gene>
    <name evidence="2" type="ORF">GLW04_02915</name>
</gene>
<dbReference type="PANTHER" id="PTHR10587">
    <property type="entry name" value="GLYCOSYL TRANSFERASE-RELATED"/>
    <property type="match status" value="1"/>
</dbReference>
<proteinExistence type="predicted"/>
<protein>
    <submittedName>
        <fullName evidence="2">Polysaccharide deacetylase family protein</fullName>
    </submittedName>
</protein>
<organism evidence="2 3">
    <name type="scientific">Halobacillus litoralis</name>
    <dbReference type="NCBI Taxonomy" id="45668"/>
    <lineage>
        <taxon>Bacteria</taxon>
        <taxon>Bacillati</taxon>
        <taxon>Bacillota</taxon>
        <taxon>Bacilli</taxon>
        <taxon>Bacillales</taxon>
        <taxon>Bacillaceae</taxon>
        <taxon>Halobacillus</taxon>
    </lineage>
</organism>
<dbReference type="AlphaFoldDB" id="A0A845DZF6"/>
<dbReference type="CDD" id="cd10917">
    <property type="entry name" value="CE4_NodB_like_6s_7s"/>
    <property type="match status" value="1"/>
</dbReference>
<evidence type="ECO:0000259" key="1">
    <source>
        <dbReference type="PROSITE" id="PS51677"/>
    </source>
</evidence>
<dbReference type="SUPFAM" id="SSF88713">
    <property type="entry name" value="Glycoside hydrolase/deacetylase"/>
    <property type="match status" value="1"/>
</dbReference>
<dbReference type="Pfam" id="PF01522">
    <property type="entry name" value="Polysacc_deac_1"/>
    <property type="match status" value="1"/>
</dbReference>